<organism evidence="1 2">
    <name type="scientific">Candidatus Argoarchaeum ethanivorans</name>
    <dbReference type="NCBI Taxonomy" id="2608793"/>
    <lineage>
        <taxon>Archaea</taxon>
        <taxon>Methanobacteriati</taxon>
        <taxon>Methanobacteriota</taxon>
        <taxon>Stenosarchaea group</taxon>
        <taxon>Methanomicrobia</taxon>
        <taxon>Methanosarcinales</taxon>
        <taxon>Methanosarcinales incertae sedis</taxon>
        <taxon>GOM Arc I cluster</taxon>
        <taxon>Candidatus Argoarchaeum</taxon>
    </lineage>
</organism>
<reference evidence="1" key="1">
    <citation type="submission" date="2020-12" db="EMBL/GenBank/DDBJ databases">
        <authorList>
            <person name="Hahn C.J."/>
            <person name="Laso-Perez R."/>
            <person name="Vulcano F."/>
            <person name="Vaziourakis K.-M."/>
            <person name="Stokke R."/>
            <person name="Steen I.H."/>
            <person name="Teske A."/>
            <person name="Boetius A."/>
            <person name="Liebeke M."/>
            <person name="Amann R."/>
            <person name="Knittel K."/>
        </authorList>
    </citation>
    <scope>NUCLEOTIDE SEQUENCE</scope>
    <source>
        <strain evidence="1">Gfbio:c6db26ca-90af-429b-aeed-0e3e8aed0b5e:GoM-Arc1_AMV-AAA_792_C10</strain>
    </source>
</reference>
<accession>A0A812A0H3</accession>
<dbReference type="NCBIfam" id="TIGR04256">
    <property type="entry name" value="GxxExxY"/>
    <property type="match status" value="1"/>
</dbReference>
<dbReference type="Proteomes" id="UP000614580">
    <property type="component" value="Unassembled WGS sequence"/>
</dbReference>
<sequence>MELRKQVGTDSDINNSTGKVIGAAIEVHTALGPGLLESAYEECLCHEFNLQGIPYERQKELPVEYKGVKLDCGYRLDIIVAEKLIVELKSVEKLQPIHEAQLLTYLKMTGIKIGLLINFNVPLLKDGIKRLAN</sequence>
<dbReference type="AlphaFoldDB" id="A0A812A0H3"/>
<evidence type="ECO:0000313" key="1">
    <source>
        <dbReference type="EMBL" id="CAD7766634.1"/>
    </source>
</evidence>
<dbReference type="InterPro" id="IPR026350">
    <property type="entry name" value="GxxExxY"/>
</dbReference>
<name>A0A812A0H3_9EURY</name>
<protein>
    <submittedName>
        <fullName evidence="1">PD-(D/E)XK nuclease superfamily protein</fullName>
    </submittedName>
</protein>
<dbReference type="Pfam" id="PF13366">
    <property type="entry name" value="PDDEXK_3"/>
    <property type="match status" value="1"/>
</dbReference>
<evidence type="ECO:0000313" key="2">
    <source>
        <dbReference type="Proteomes" id="UP000614580"/>
    </source>
</evidence>
<dbReference type="EMBL" id="CAJHZY010000003">
    <property type="protein sequence ID" value="CAD7766634.1"/>
    <property type="molecule type" value="Genomic_DNA"/>
</dbReference>
<proteinExistence type="predicted"/>
<comment type="caution">
    <text evidence="1">The sequence shown here is derived from an EMBL/GenBank/DDBJ whole genome shotgun (WGS) entry which is preliminary data.</text>
</comment>
<gene>
    <name evidence="1" type="ORF">DNFNHJIP_00032</name>
</gene>